<organism evidence="2 3">
    <name type="scientific">Parastrongyloides trichosuri</name>
    <name type="common">Possum-specific nematode worm</name>
    <dbReference type="NCBI Taxonomy" id="131310"/>
    <lineage>
        <taxon>Eukaryota</taxon>
        <taxon>Metazoa</taxon>
        <taxon>Ecdysozoa</taxon>
        <taxon>Nematoda</taxon>
        <taxon>Chromadorea</taxon>
        <taxon>Rhabditida</taxon>
        <taxon>Tylenchina</taxon>
        <taxon>Panagrolaimomorpha</taxon>
        <taxon>Strongyloidoidea</taxon>
        <taxon>Strongyloididae</taxon>
        <taxon>Parastrongyloides</taxon>
    </lineage>
</organism>
<keyword evidence="1" id="KW-0472">Membrane</keyword>
<reference evidence="3" key="1">
    <citation type="submission" date="2017-02" db="UniProtKB">
        <authorList>
            <consortium name="WormBaseParasite"/>
        </authorList>
    </citation>
    <scope>IDENTIFICATION</scope>
</reference>
<keyword evidence="2" id="KW-1185">Reference proteome</keyword>
<accession>A0A0N4ZK09</accession>
<keyword evidence="1" id="KW-0812">Transmembrane</keyword>
<dbReference type="WBParaSite" id="PTRK_0000844550.1">
    <property type="protein sequence ID" value="PTRK_0000844550.1"/>
    <property type="gene ID" value="PTRK_0000844550"/>
</dbReference>
<protein>
    <submittedName>
        <fullName evidence="3">Yir3 protein</fullName>
    </submittedName>
</protein>
<evidence type="ECO:0000313" key="2">
    <source>
        <dbReference type="Proteomes" id="UP000038045"/>
    </source>
</evidence>
<feature type="transmembrane region" description="Helical" evidence="1">
    <location>
        <begin position="90"/>
        <end position="113"/>
    </location>
</feature>
<dbReference type="Proteomes" id="UP000038045">
    <property type="component" value="Unplaced"/>
</dbReference>
<proteinExistence type="predicted"/>
<name>A0A0N4ZK09_PARTI</name>
<sequence>MKVPSIEIVQSTNNLLNYELFNIHSGNDHLLCDSHYHSKIYCQHNGFFHTTENYESIKDNPHEKIIKGNYQNADLYIQEDTSKTWRVVKYLPVIILFVLSITFFMVTIAYGLYTFMKRSNKQRKDKRAKFY</sequence>
<dbReference type="AlphaFoldDB" id="A0A0N4ZK09"/>
<keyword evidence="1" id="KW-1133">Transmembrane helix</keyword>
<evidence type="ECO:0000313" key="3">
    <source>
        <dbReference type="WBParaSite" id="PTRK_0000844550.1"/>
    </source>
</evidence>
<evidence type="ECO:0000256" key="1">
    <source>
        <dbReference type="SAM" id="Phobius"/>
    </source>
</evidence>